<dbReference type="AlphaFoldDB" id="A0A160TSI8"/>
<sequence>MRRLSLLLGGVIVLVAVVYGYSRLNTGQTAASYRLETVERGTIEKTISSTGRVKPVMTVDIGSQVSGQISEVLVDFNSKVKAGEVIARIDASPFEARVQVARADLAFAEANIAMQTAALEEQQAELLGLKAILTETAEDLERQQSLFERKVIPESTVDHAVARHVQAMAKVKSIQARIKKQQAQVRTAHANVASHGGKLLQAELELEHTLIRSPVDGIVINRAADRGQTVAASLQAPVLFTLAQDLRQIHLEVSVDEADIGGITDGQQSRFSVDAYPDRVFKGEVVQIRKQPIEVSGVVTYVIIVSTQNLDQSLMPGMTASVEIVLGQRQDALKVSSQALRFKPPGFKRSDSGASARGGGRERMQAMIKDLSEKLELSEEQLSSVQSIYAEMGQSIRGLREAGTGSDEFREAIRQLRTQAAQRVGQLLESDQKKRYRLMRAEAKSGGYRQKNVWVLDGGKPVALGLTVGISDSTHTEIVRGDIAEGAQIIVGLSSDGS</sequence>
<dbReference type="PANTHER" id="PTHR32347:SF14">
    <property type="entry name" value="EFFLUX SYSTEM COMPONENT YKNX-RELATED"/>
    <property type="match status" value="1"/>
</dbReference>
<dbReference type="Gene3D" id="2.40.50.100">
    <property type="match status" value="1"/>
</dbReference>
<feature type="domain" description="CusB-like beta-barrel" evidence="6">
    <location>
        <begin position="251"/>
        <end position="324"/>
    </location>
</feature>
<name>A0A160TSI8_9ZZZZ</name>
<dbReference type="PANTHER" id="PTHR32347">
    <property type="entry name" value="EFFLUX SYSTEM COMPONENT YKNX-RELATED"/>
    <property type="match status" value="1"/>
</dbReference>
<dbReference type="EMBL" id="CZRL01000082">
    <property type="protein sequence ID" value="CUS52435.1"/>
    <property type="molecule type" value="Genomic_DNA"/>
</dbReference>
<evidence type="ECO:0000313" key="7">
    <source>
        <dbReference type="EMBL" id="CUS52435.1"/>
    </source>
</evidence>
<reference evidence="7" key="1">
    <citation type="submission" date="2015-10" db="EMBL/GenBank/DDBJ databases">
        <authorList>
            <person name="Gilbert D.G."/>
        </authorList>
    </citation>
    <scope>NUCLEOTIDE SEQUENCE</scope>
</reference>
<evidence type="ECO:0000256" key="2">
    <source>
        <dbReference type="ARBA" id="ARBA00023054"/>
    </source>
</evidence>
<dbReference type="InterPro" id="IPR058625">
    <property type="entry name" value="MdtA-like_BSH"/>
</dbReference>
<dbReference type="GO" id="GO:0019898">
    <property type="term" value="C:extrinsic component of membrane"/>
    <property type="evidence" value="ECO:0007669"/>
    <property type="project" value="InterPro"/>
</dbReference>
<feature type="coiled-coil region" evidence="3">
    <location>
        <begin position="105"/>
        <end position="191"/>
    </location>
</feature>
<comment type="subcellular location">
    <subcellularLocation>
        <location evidence="1">Cell envelope</location>
    </subcellularLocation>
</comment>
<protein>
    <submittedName>
        <fullName evidence="7">Macrolide-specific efflux protein MacA</fullName>
    </submittedName>
</protein>
<dbReference type="InterPro" id="IPR050465">
    <property type="entry name" value="UPF0194_transport"/>
</dbReference>
<feature type="coiled-coil region" evidence="3">
    <location>
        <begin position="361"/>
        <end position="388"/>
    </location>
</feature>
<evidence type="ECO:0000256" key="1">
    <source>
        <dbReference type="ARBA" id="ARBA00004196"/>
    </source>
</evidence>
<dbReference type="InterPro" id="IPR030190">
    <property type="entry name" value="MacA_alpha-hairpin_sf"/>
</dbReference>
<dbReference type="Gene3D" id="2.40.30.170">
    <property type="match status" value="1"/>
</dbReference>
<dbReference type="Gene3D" id="2.40.420.20">
    <property type="match status" value="1"/>
</dbReference>
<dbReference type="SUPFAM" id="SSF111369">
    <property type="entry name" value="HlyD-like secretion proteins"/>
    <property type="match status" value="1"/>
</dbReference>
<evidence type="ECO:0000256" key="3">
    <source>
        <dbReference type="SAM" id="Coils"/>
    </source>
</evidence>
<evidence type="ECO:0000259" key="6">
    <source>
        <dbReference type="Pfam" id="PF25954"/>
    </source>
</evidence>
<dbReference type="GO" id="GO:1990961">
    <property type="term" value="P:xenobiotic detoxification by transmembrane export across the plasma membrane"/>
    <property type="evidence" value="ECO:0007669"/>
    <property type="project" value="InterPro"/>
</dbReference>
<dbReference type="GO" id="GO:0030313">
    <property type="term" value="C:cell envelope"/>
    <property type="evidence" value="ECO:0007669"/>
    <property type="project" value="UniProtKB-SubCell"/>
</dbReference>
<feature type="domain" description="Multidrug resistance protein MdtA-like barrel-sandwich hybrid" evidence="5">
    <location>
        <begin position="58"/>
        <end position="239"/>
    </location>
</feature>
<gene>
    <name evidence="7" type="ORF">MGWOODY_XGa2578</name>
</gene>
<dbReference type="Pfam" id="PF25917">
    <property type="entry name" value="BSH_RND"/>
    <property type="match status" value="1"/>
</dbReference>
<dbReference type="InterPro" id="IPR058624">
    <property type="entry name" value="MdtA-like_HH"/>
</dbReference>
<accession>A0A160TSI8</accession>
<keyword evidence="2 3" id="KW-0175">Coiled coil</keyword>
<dbReference type="Gene3D" id="6.10.140.1990">
    <property type="match status" value="1"/>
</dbReference>
<dbReference type="Pfam" id="PF25954">
    <property type="entry name" value="Beta-barrel_RND_2"/>
    <property type="match status" value="1"/>
</dbReference>
<dbReference type="InterPro" id="IPR058792">
    <property type="entry name" value="Beta-barrel_RND_2"/>
</dbReference>
<proteinExistence type="predicted"/>
<dbReference type="GO" id="GO:1990195">
    <property type="term" value="C:macrolide transmembrane transporter complex"/>
    <property type="evidence" value="ECO:0007669"/>
    <property type="project" value="InterPro"/>
</dbReference>
<evidence type="ECO:0000259" key="5">
    <source>
        <dbReference type="Pfam" id="PF25917"/>
    </source>
</evidence>
<feature type="domain" description="Multidrug resistance protein MdtA-like alpha-helical hairpin" evidence="4">
    <location>
        <begin position="119"/>
        <end position="192"/>
    </location>
</feature>
<organism evidence="7">
    <name type="scientific">hydrothermal vent metagenome</name>
    <dbReference type="NCBI Taxonomy" id="652676"/>
    <lineage>
        <taxon>unclassified sequences</taxon>
        <taxon>metagenomes</taxon>
        <taxon>ecological metagenomes</taxon>
    </lineage>
</organism>
<evidence type="ECO:0000259" key="4">
    <source>
        <dbReference type="Pfam" id="PF25876"/>
    </source>
</evidence>
<dbReference type="Pfam" id="PF25876">
    <property type="entry name" value="HH_MFP_RND"/>
    <property type="match status" value="1"/>
</dbReference>